<dbReference type="InterPro" id="IPR013901">
    <property type="entry name" value="Anthrone_oxy"/>
</dbReference>
<comment type="caution">
    <text evidence="2">The sequence shown here is derived from an EMBL/GenBank/DDBJ whole genome shotgun (WGS) entry which is preliminary data.</text>
</comment>
<keyword evidence="1" id="KW-0472">Membrane</keyword>
<reference evidence="3" key="1">
    <citation type="journal article" date="2019" name="Int. J. Syst. Evol. Microbiol.">
        <title>The Global Catalogue of Microorganisms (GCM) 10K type strain sequencing project: providing services to taxonomists for standard genome sequencing and annotation.</title>
        <authorList>
            <consortium name="The Broad Institute Genomics Platform"/>
            <consortium name="The Broad Institute Genome Sequencing Center for Infectious Disease"/>
            <person name="Wu L."/>
            <person name="Ma J."/>
        </authorList>
    </citation>
    <scope>NUCLEOTIDE SEQUENCE [LARGE SCALE GENOMIC DNA]</scope>
    <source>
        <strain evidence="3">JCM 17336</strain>
    </source>
</reference>
<feature type="transmembrane region" description="Helical" evidence="1">
    <location>
        <begin position="7"/>
        <end position="34"/>
    </location>
</feature>
<proteinExistence type="predicted"/>
<dbReference type="Proteomes" id="UP001501367">
    <property type="component" value="Unassembled WGS sequence"/>
</dbReference>
<gene>
    <name evidence="2" type="ORF">GCM10022422_22970</name>
</gene>
<keyword evidence="1" id="KW-1133">Transmembrane helix</keyword>
<evidence type="ECO:0000256" key="1">
    <source>
        <dbReference type="SAM" id="Phobius"/>
    </source>
</evidence>
<dbReference type="Pfam" id="PF08592">
    <property type="entry name" value="Anthrone_oxy"/>
    <property type="match status" value="1"/>
</dbReference>
<dbReference type="EMBL" id="BAABDT010000004">
    <property type="protein sequence ID" value="GAA3738905.1"/>
    <property type="molecule type" value="Genomic_DNA"/>
</dbReference>
<organism evidence="2 3">
    <name type="scientific">Flavobacterium ginsengisoli</name>
    <dbReference type="NCBI Taxonomy" id="871694"/>
    <lineage>
        <taxon>Bacteria</taxon>
        <taxon>Pseudomonadati</taxon>
        <taxon>Bacteroidota</taxon>
        <taxon>Flavobacteriia</taxon>
        <taxon>Flavobacteriales</taxon>
        <taxon>Flavobacteriaceae</taxon>
        <taxon>Flavobacterium</taxon>
    </lineage>
</organism>
<feature type="transmembrane region" description="Helical" evidence="1">
    <location>
        <begin position="54"/>
        <end position="76"/>
    </location>
</feature>
<evidence type="ECO:0000313" key="2">
    <source>
        <dbReference type="EMBL" id="GAA3738905.1"/>
    </source>
</evidence>
<keyword evidence="1" id="KW-0812">Transmembrane</keyword>
<protein>
    <submittedName>
        <fullName evidence="2">DUF1772 domain-containing protein</fullName>
    </submittedName>
</protein>
<name>A0ABP7FFW3_9FLAO</name>
<accession>A0ABP7FFW3</accession>
<sequence length="163" mass="18564">MAMKLTDIILIIAATFTALMAGLFFSYSVSVMLGLGKLNDKEFLNAMQHINKEIQNPLFFTCFFGALIMLVIACISRYNQNSFIFLITATLMYLLGVFLVTAFVNVPLNNKLEVFDISSSTEIAAKQMRNIFERRWNFWNNIRTVASILSLLIVILTCIRENK</sequence>
<feature type="transmembrane region" description="Helical" evidence="1">
    <location>
        <begin position="83"/>
        <end position="104"/>
    </location>
</feature>
<evidence type="ECO:0000313" key="3">
    <source>
        <dbReference type="Proteomes" id="UP001501367"/>
    </source>
</evidence>
<feature type="transmembrane region" description="Helical" evidence="1">
    <location>
        <begin position="138"/>
        <end position="159"/>
    </location>
</feature>
<keyword evidence="3" id="KW-1185">Reference proteome</keyword>